<accession>A0ABU6QMY5</accession>
<dbReference type="EMBL" id="JASCZI010000701">
    <property type="protein sequence ID" value="MED6113039.1"/>
    <property type="molecule type" value="Genomic_DNA"/>
</dbReference>
<proteinExistence type="predicted"/>
<organism evidence="1 2">
    <name type="scientific">Stylosanthes scabra</name>
    <dbReference type="NCBI Taxonomy" id="79078"/>
    <lineage>
        <taxon>Eukaryota</taxon>
        <taxon>Viridiplantae</taxon>
        <taxon>Streptophyta</taxon>
        <taxon>Embryophyta</taxon>
        <taxon>Tracheophyta</taxon>
        <taxon>Spermatophyta</taxon>
        <taxon>Magnoliopsida</taxon>
        <taxon>eudicotyledons</taxon>
        <taxon>Gunneridae</taxon>
        <taxon>Pentapetalae</taxon>
        <taxon>rosids</taxon>
        <taxon>fabids</taxon>
        <taxon>Fabales</taxon>
        <taxon>Fabaceae</taxon>
        <taxon>Papilionoideae</taxon>
        <taxon>50 kb inversion clade</taxon>
        <taxon>dalbergioids sensu lato</taxon>
        <taxon>Dalbergieae</taxon>
        <taxon>Pterocarpus clade</taxon>
        <taxon>Stylosanthes</taxon>
    </lineage>
</organism>
<reference evidence="1 2" key="1">
    <citation type="journal article" date="2023" name="Plants (Basel)">
        <title>Bridging the Gap: Combining Genomics and Transcriptomics Approaches to Understand Stylosanthes scabra, an Orphan Legume from the Brazilian Caatinga.</title>
        <authorList>
            <person name="Ferreira-Neto J.R.C."/>
            <person name="da Silva M.D."/>
            <person name="Binneck E."/>
            <person name="de Melo N.F."/>
            <person name="da Silva R.H."/>
            <person name="de Melo A.L.T.M."/>
            <person name="Pandolfi V."/>
            <person name="Bustamante F.O."/>
            <person name="Brasileiro-Vidal A.C."/>
            <person name="Benko-Iseppon A.M."/>
        </authorList>
    </citation>
    <scope>NUCLEOTIDE SEQUENCE [LARGE SCALE GENOMIC DNA]</scope>
    <source>
        <tissue evidence="1">Leaves</tissue>
    </source>
</reference>
<protein>
    <submittedName>
        <fullName evidence="1">Uncharacterized protein</fullName>
    </submittedName>
</protein>
<gene>
    <name evidence="1" type="ORF">PIB30_067315</name>
</gene>
<keyword evidence="2" id="KW-1185">Reference proteome</keyword>
<name>A0ABU6QMY5_9FABA</name>
<sequence>MPKILVQYRAASMVHMGRGFSWTRPNNCTAEKISIGSARGYAVFEIRWTPQLFMKSAGTSHCFHASSARKNSMKQLYGAAVFSQSKANWIPLRVPRFLAKFQGQVPCHPSSFHHLYHFLNF</sequence>
<comment type="caution">
    <text evidence="1">The sequence shown here is derived from an EMBL/GenBank/DDBJ whole genome shotgun (WGS) entry which is preliminary data.</text>
</comment>
<dbReference type="Proteomes" id="UP001341840">
    <property type="component" value="Unassembled WGS sequence"/>
</dbReference>
<evidence type="ECO:0000313" key="2">
    <source>
        <dbReference type="Proteomes" id="UP001341840"/>
    </source>
</evidence>
<evidence type="ECO:0000313" key="1">
    <source>
        <dbReference type="EMBL" id="MED6113039.1"/>
    </source>
</evidence>